<dbReference type="InterPro" id="IPR035719">
    <property type="entry name" value="Abp1_fungi_SH3_C1"/>
</dbReference>
<dbReference type="EMBL" id="KV454015">
    <property type="protein sequence ID" value="ODV95038.1"/>
    <property type="molecule type" value="Genomic_DNA"/>
</dbReference>
<feature type="compositionally biased region" description="Acidic residues" evidence="3">
    <location>
        <begin position="203"/>
        <end position="212"/>
    </location>
</feature>
<feature type="compositionally biased region" description="Basic and acidic residues" evidence="3">
    <location>
        <begin position="400"/>
        <end position="422"/>
    </location>
</feature>
<evidence type="ECO:0000256" key="1">
    <source>
        <dbReference type="ARBA" id="ARBA00022443"/>
    </source>
</evidence>
<evidence type="ECO:0000256" key="2">
    <source>
        <dbReference type="PROSITE-ProRule" id="PRU00192"/>
    </source>
</evidence>
<evidence type="ECO:0000256" key="3">
    <source>
        <dbReference type="SAM" id="MobiDB-lite"/>
    </source>
</evidence>
<dbReference type="Gene3D" id="2.30.30.40">
    <property type="entry name" value="SH3 Domains"/>
    <property type="match status" value="2"/>
</dbReference>
<dbReference type="PANTHER" id="PTHR10829">
    <property type="entry name" value="CORTACTIN AND DREBRIN"/>
    <property type="match status" value="1"/>
</dbReference>
<gene>
    <name evidence="6" type="ORF">PACTADRAFT_50862</name>
</gene>
<feature type="compositionally biased region" description="Basic and acidic residues" evidence="3">
    <location>
        <begin position="473"/>
        <end position="483"/>
    </location>
</feature>
<feature type="domain" description="ADF-H" evidence="5">
    <location>
        <begin position="5"/>
        <end position="132"/>
    </location>
</feature>
<feature type="domain" description="SH3" evidence="4">
    <location>
        <begin position="496"/>
        <end position="556"/>
    </location>
</feature>
<evidence type="ECO:0000259" key="4">
    <source>
        <dbReference type="PROSITE" id="PS50002"/>
    </source>
</evidence>
<feature type="region of interest" description="Disordered" evidence="3">
    <location>
        <begin position="151"/>
        <end position="511"/>
    </location>
</feature>
<dbReference type="PROSITE" id="PS51263">
    <property type="entry name" value="ADF_H"/>
    <property type="match status" value="1"/>
</dbReference>
<reference evidence="7" key="1">
    <citation type="submission" date="2016-05" db="EMBL/GenBank/DDBJ databases">
        <title>Comparative genomics of biotechnologically important yeasts.</title>
        <authorList>
            <consortium name="DOE Joint Genome Institute"/>
            <person name="Riley R."/>
            <person name="Haridas S."/>
            <person name="Wolfe K.H."/>
            <person name="Lopes M.R."/>
            <person name="Hittinger C.T."/>
            <person name="Goker M."/>
            <person name="Salamov A."/>
            <person name="Wisecaver J."/>
            <person name="Long T.M."/>
            <person name="Aerts A.L."/>
            <person name="Barry K."/>
            <person name="Choi C."/>
            <person name="Clum A."/>
            <person name="Coughlan A.Y."/>
            <person name="Deshpande S."/>
            <person name="Douglass A.P."/>
            <person name="Hanson S.J."/>
            <person name="Klenk H.-P."/>
            <person name="Labutti K."/>
            <person name="Lapidus A."/>
            <person name="Lindquist E."/>
            <person name="Lipzen A."/>
            <person name="Meier-Kolthoff J.P."/>
            <person name="Ohm R.A."/>
            <person name="Otillar R.P."/>
            <person name="Pangilinan J."/>
            <person name="Peng Y."/>
            <person name="Rokas A."/>
            <person name="Rosa C.A."/>
            <person name="Scheuner C."/>
            <person name="Sibirny A.A."/>
            <person name="Slot J.C."/>
            <person name="Stielow J.B."/>
            <person name="Sun H."/>
            <person name="Kurtzman C.P."/>
            <person name="Blackwell M."/>
            <person name="Grigoriev I.V."/>
            <person name="Jeffries T.W."/>
        </authorList>
    </citation>
    <scope>NUCLEOTIDE SEQUENCE [LARGE SCALE GENOMIC DNA]</scope>
    <source>
        <strain evidence="7">NRRL Y-2460</strain>
    </source>
</reference>
<protein>
    <recommendedName>
        <fullName evidence="8">Actin-binding protein</fullName>
    </recommendedName>
</protein>
<dbReference type="Proteomes" id="UP000094236">
    <property type="component" value="Unassembled WGS sequence"/>
</dbReference>
<keyword evidence="1 2" id="KW-0728">SH3 domain</keyword>
<dbReference type="CDD" id="cd11819">
    <property type="entry name" value="SH3_Cortactin_like"/>
    <property type="match status" value="1"/>
</dbReference>
<feature type="region of interest" description="Disordered" evidence="3">
    <location>
        <begin position="556"/>
        <end position="582"/>
    </location>
</feature>
<feature type="compositionally biased region" description="Polar residues" evidence="3">
    <location>
        <begin position="288"/>
        <end position="308"/>
    </location>
</feature>
<dbReference type="SMART" id="SM00102">
    <property type="entry name" value="ADF"/>
    <property type="match status" value="1"/>
</dbReference>
<evidence type="ECO:0000313" key="7">
    <source>
        <dbReference type="Proteomes" id="UP000094236"/>
    </source>
</evidence>
<dbReference type="InterPro" id="IPR002108">
    <property type="entry name" value="ADF-H"/>
</dbReference>
<dbReference type="SUPFAM" id="SSF55753">
    <property type="entry name" value="Actin depolymerizing proteins"/>
    <property type="match status" value="1"/>
</dbReference>
<feature type="compositionally biased region" description="Basic and acidic residues" evidence="3">
    <location>
        <begin position="357"/>
        <end position="373"/>
    </location>
</feature>
<organism evidence="6 7">
    <name type="scientific">Pachysolen tannophilus NRRL Y-2460</name>
    <dbReference type="NCBI Taxonomy" id="669874"/>
    <lineage>
        <taxon>Eukaryota</taxon>
        <taxon>Fungi</taxon>
        <taxon>Dikarya</taxon>
        <taxon>Ascomycota</taxon>
        <taxon>Saccharomycotina</taxon>
        <taxon>Pichiomycetes</taxon>
        <taxon>Pachysolenaceae</taxon>
        <taxon>Pachysolen</taxon>
    </lineage>
</organism>
<dbReference type="GO" id="GO:0030833">
    <property type="term" value="P:regulation of actin filament polymerization"/>
    <property type="evidence" value="ECO:0007669"/>
    <property type="project" value="TreeGrafter"/>
</dbReference>
<feature type="compositionally biased region" description="Basic and acidic residues" evidence="3">
    <location>
        <begin position="491"/>
        <end position="508"/>
    </location>
</feature>
<dbReference type="Pfam" id="PF14604">
    <property type="entry name" value="SH3_9"/>
    <property type="match status" value="2"/>
</dbReference>
<dbReference type="InterPro" id="IPR036028">
    <property type="entry name" value="SH3-like_dom_sf"/>
</dbReference>
<feature type="compositionally biased region" description="Basic and acidic residues" evidence="3">
    <location>
        <begin position="190"/>
        <end position="202"/>
    </location>
</feature>
<accession>A0A1E4TTN6</accession>
<dbReference type="AlphaFoldDB" id="A0A1E4TTN6"/>
<dbReference type="PROSITE" id="PS50002">
    <property type="entry name" value="SH3"/>
    <property type="match status" value="2"/>
</dbReference>
<feature type="domain" description="SH3" evidence="4">
    <location>
        <begin position="574"/>
        <end position="632"/>
    </location>
</feature>
<dbReference type="Gene3D" id="3.40.20.10">
    <property type="entry name" value="Severin"/>
    <property type="match status" value="1"/>
</dbReference>
<name>A0A1E4TTN6_PACTA</name>
<dbReference type="PANTHER" id="PTHR10829:SF25">
    <property type="entry name" value="DREBRIN-LIKE PROTEIN"/>
    <property type="match status" value="1"/>
</dbReference>
<dbReference type="InterPro" id="IPR001452">
    <property type="entry name" value="SH3_domain"/>
</dbReference>
<dbReference type="GO" id="GO:0005884">
    <property type="term" value="C:actin filament"/>
    <property type="evidence" value="ECO:0007669"/>
    <property type="project" value="TreeGrafter"/>
</dbReference>
<dbReference type="InterPro" id="IPR029006">
    <property type="entry name" value="ADF-H/Gelsolin-like_dom_sf"/>
</dbReference>
<dbReference type="OrthoDB" id="5971719at2759"/>
<evidence type="ECO:0000313" key="6">
    <source>
        <dbReference type="EMBL" id="ODV95038.1"/>
    </source>
</evidence>
<proteinExistence type="predicted"/>
<dbReference type="SUPFAM" id="SSF50044">
    <property type="entry name" value="SH3-domain"/>
    <property type="match status" value="2"/>
</dbReference>
<dbReference type="PRINTS" id="PR00499">
    <property type="entry name" value="P67PHOX"/>
</dbReference>
<feature type="compositionally biased region" description="Basic and acidic residues" evidence="3">
    <location>
        <begin position="213"/>
        <end position="223"/>
    </location>
</feature>
<feature type="compositionally biased region" description="Acidic residues" evidence="3">
    <location>
        <begin position="447"/>
        <end position="456"/>
    </location>
</feature>
<keyword evidence="7" id="KW-1185">Reference proteome</keyword>
<evidence type="ECO:0000259" key="5">
    <source>
        <dbReference type="PROSITE" id="PS51263"/>
    </source>
</evidence>
<dbReference type="GO" id="GO:0051015">
    <property type="term" value="F:actin filament binding"/>
    <property type="evidence" value="ECO:0007669"/>
    <property type="project" value="TreeGrafter"/>
</dbReference>
<dbReference type="Pfam" id="PF00241">
    <property type="entry name" value="Cofilin_ADF"/>
    <property type="match status" value="1"/>
</dbReference>
<dbReference type="STRING" id="669874.A0A1E4TTN6"/>
<dbReference type="GO" id="GO:0030864">
    <property type="term" value="C:cortical actin cytoskeleton"/>
    <property type="evidence" value="ECO:0007669"/>
    <property type="project" value="TreeGrafter"/>
</dbReference>
<feature type="compositionally biased region" description="Low complexity" evidence="3">
    <location>
        <begin position="152"/>
        <end position="179"/>
    </location>
</feature>
<dbReference type="CDD" id="cd11962">
    <property type="entry name" value="SH3_Abp1_fungi_C1"/>
    <property type="match status" value="1"/>
</dbReference>
<feature type="compositionally biased region" description="Basic and acidic residues" evidence="3">
    <location>
        <begin position="556"/>
        <end position="570"/>
    </location>
</feature>
<sequence length="632" mass="69801">MEKLDLATFSKEIKEDYNRVVTSSEDSYTVFTVDANSALKPTGGDVGGIADFVSEFEDGKVQFGLAKVTAPGSDVKKLLLLGWCPENCPLKSKISFGANFGEVSKVLRGYHVQITARDADDLDVNDILKTISDAAGARYSIQSLSTASNLFSKSSSPKAKIAPTPISSSSVSKPVSASKPAPPTKAKPSSRIEDDWKIVSKEDADEWDGEAETEVRDFNKKPLENLPSAYKPTKVNIEQLRKGKNDTISSTPVTKSRDDEVSTKKEENLEPESLNERIKSFSIKDNDTSSNGRLTSLPRPSTSHTVSSRYHEVKAPSFGTKPPTPYSLSGKHDNKVIGGASRDFGAENGKTPAQIWAEKHGKFKSVEPEEKDNNVSTKSFVEPEEKTEYVSTEAEDEAEETKNVHIGDIKARLAQESKKSEEEQNEFSPPPVAARHNIASSFTKPSEDEEKEENEEKVEPQQETFSRPPLAEHAQDGVKEERAVPPPPARQEPDETSQHKAIAEYSYDKDEDNEISFEEGELIVNIVFADEDWWKGTNSKGETGLFPSSYVKLADAESAKEEPKTEESHEPGVSSGKDAIADYDYDATEDNELTFKEGDLITDIEFIDEDWWLGTFGADRKLFPANYVTLKE</sequence>
<feature type="compositionally biased region" description="Basic and acidic residues" evidence="3">
    <location>
        <begin position="255"/>
        <end position="287"/>
    </location>
</feature>
<dbReference type="GO" id="GO:0030427">
    <property type="term" value="C:site of polarized growth"/>
    <property type="evidence" value="ECO:0007669"/>
    <property type="project" value="TreeGrafter"/>
</dbReference>
<dbReference type="PRINTS" id="PR00452">
    <property type="entry name" value="SH3DOMAIN"/>
</dbReference>
<dbReference type="CDD" id="cd11281">
    <property type="entry name" value="ADF_drebrin_like"/>
    <property type="match status" value="1"/>
</dbReference>
<dbReference type="SMART" id="SM00326">
    <property type="entry name" value="SH3"/>
    <property type="match status" value="2"/>
</dbReference>
<evidence type="ECO:0008006" key="8">
    <source>
        <dbReference type="Google" id="ProtNLM"/>
    </source>
</evidence>